<dbReference type="AlphaFoldDB" id="A0AAF0QLK7"/>
<gene>
    <name evidence="2" type="ORF">MTR67_018362</name>
</gene>
<evidence type="ECO:0000313" key="2">
    <source>
        <dbReference type="EMBL" id="WMV24977.1"/>
    </source>
</evidence>
<dbReference type="Proteomes" id="UP001234989">
    <property type="component" value="Chromosome 4"/>
</dbReference>
<sequence length="184" mass="21423">MEARSSRYSIHSGATKMYHDLWEVYWWNVMKKNIVELVAKYPNCQQVMVEHHKPEDSDVILGVDLLSPYHVVLDFNIKMVSLVTPRVSRSELKSASGHYVSKVISFLHTQRLVDKWCVSYLAFFHDTSVELPLMESIHMLQEYTDAFPTDLLCVPPDRDIDFAIDLESYTKLISIPPYHMAQWS</sequence>
<dbReference type="InterPro" id="IPR041588">
    <property type="entry name" value="Integrase_H2C2"/>
</dbReference>
<evidence type="ECO:0000313" key="3">
    <source>
        <dbReference type="Proteomes" id="UP001234989"/>
    </source>
</evidence>
<dbReference type="Pfam" id="PF17921">
    <property type="entry name" value="Integrase_H2C2"/>
    <property type="match status" value="1"/>
</dbReference>
<accession>A0AAF0QLK7</accession>
<name>A0AAF0QLK7_SOLVR</name>
<organism evidence="2 3">
    <name type="scientific">Solanum verrucosum</name>
    <dbReference type="NCBI Taxonomy" id="315347"/>
    <lineage>
        <taxon>Eukaryota</taxon>
        <taxon>Viridiplantae</taxon>
        <taxon>Streptophyta</taxon>
        <taxon>Embryophyta</taxon>
        <taxon>Tracheophyta</taxon>
        <taxon>Spermatophyta</taxon>
        <taxon>Magnoliopsida</taxon>
        <taxon>eudicotyledons</taxon>
        <taxon>Gunneridae</taxon>
        <taxon>Pentapetalae</taxon>
        <taxon>asterids</taxon>
        <taxon>lamiids</taxon>
        <taxon>Solanales</taxon>
        <taxon>Solanaceae</taxon>
        <taxon>Solanoideae</taxon>
        <taxon>Solaneae</taxon>
        <taxon>Solanum</taxon>
    </lineage>
</organism>
<reference evidence="2" key="1">
    <citation type="submission" date="2023-08" db="EMBL/GenBank/DDBJ databases">
        <title>A de novo genome assembly of Solanum verrucosum Schlechtendal, a Mexican diploid species geographically isolated from the other diploid A-genome species in potato relatives.</title>
        <authorList>
            <person name="Hosaka K."/>
        </authorList>
    </citation>
    <scope>NUCLEOTIDE SEQUENCE</scope>
    <source>
        <tissue evidence="2">Young leaves</tissue>
    </source>
</reference>
<keyword evidence="3" id="KW-1185">Reference proteome</keyword>
<proteinExistence type="predicted"/>
<dbReference type="Gene3D" id="1.10.340.70">
    <property type="match status" value="1"/>
</dbReference>
<feature type="domain" description="Integrase zinc-binding" evidence="1">
    <location>
        <begin position="6"/>
        <end position="47"/>
    </location>
</feature>
<protein>
    <recommendedName>
        <fullName evidence="1">Integrase zinc-binding domain-containing protein</fullName>
    </recommendedName>
</protein>
<evidence type="ECO:0000259" key="1">
    <source>
        <dbReference type="Pfam" id="PF17921"/>
    </source>
</evidence>
<dbReference type="EMBL" id="CP133615">
    <property type="protein sequence ID" value="WMV24977.1"/>
    <property type="molecule type" value="Genomic_DNA"/>
</dbReference>